<dbReference type="EMBL" id="AOGT01000256">
    <property type="protein sequence ID" value="EMG50464.1"/>
    <property type="molecule type" value="Genomic_DNA"/>
</dbReference>
<reference evidence="4 5" key="1">
    <citation type="submission" date="2013-02" db="EMBL/GenBank/DDBJ databases">
        <title>Genome sequence of Candida maltosa Xu316, a potential industrial strain for xylitol and ethanol production.</title>
        <authorList>
            <person name="Yu J."/>
            <person name="Wang Q."/>
            <person name="Geng X."/>
            <person name="Bao W."/>
            <person name="He P."/>
            <person name="Cai J."/>
        </authorList>
    </citation>
    <scope>NUCLEOTIDE SEQUENCE [LARGE SCALE GENOMIC DNA]</scope>
    <source>
        <strain evidence="5">Xu316</strain>
    </source>
</reference>
<dbReference type="HOGENOM" id="CLU_849913_0_0_1"/>
<accession>M3K6L1</accession>
<dbReference type="PANTHER" id="PTHR43861">
    <property type="entry name" value="TRANS-ACONITATE 2-METHYLTRANSFERASE-RELATED"/>
    <property type="match status" value="1"/>
</dbReference>
<name>M3K6L1_CANMX</name>
<dbReference type="CDD" id="cd02440">
    <property type="entry name" value="AdoMet_MTases"/>
    <property type="match status" value="1"/>
</dbReference>
<dbReference type="InterPro" id="IPR029063">
    <property type="entry name" value="SAM-dependent_MTases_sf"/>
</dbReference>
<dbReference type="PANTHER" id="PTHR43861:SF3">
    <property type="entry name" value="PUTATIVE (AFU_ORTHOLOGUE AFUA_2G14390)-RELATED"/>
    <property type="match status" value="1"/>
</dbReference>
<evidence type="ECO:0000313" key="4">
    <source>
        <dbReference type="EMBL" id="EMG50464.1"/>
    </source>
</evidence>
<dbReference type="Proteomes" id="UP000011777">
    <property type="component" value="Unassembled WGS sequence"/>
</dbReference>
<dbReference type="OMA" id="LAFHHIH"/>
<dbReference type="InterPro" id="IPR013217">
    <property type="entry name" value="Methyltransf_12"/>
</dbReference>
<evidence type="ECO:0000256" key="1">
    <source>
        <dbReference type="ARBA" id="ARBA00022679"/>
    </source>
</evidence>
<dbReference type="GO" id="GO:0016740">
    <property type="term" value="F:transferase activity"/>
    <property type="evidence" value="ECO:0007669"/>
    <property type="project" value="UniProtKB-KW"/>
</dbReference>
<comment type="caution">
    <text evidence="4">The sequence shown here is derived from an EMBL/GenBank/DDBJ whole genome shotgun (WGS) entry which is preliminary data.</text>
</comment>
<dbReference type="AlphaFoldDB" id="M3K6L1"/>
<dbReference type="eggNOG" id="KOG1270">
    <property type="taxonomic scope" value="Eukaryota"/>
</dbReference>
<protein>
    <recommendedName>
        <fullName evidence="3">Methyltransferase type 12 domain-containing protein</fullName>
    </recommendedName>
</protein>
<dbReference type="OrthoDB" id="3647at2759"/>
<feature type="domain" description="Methyltransferase type 12" evidence="3">
    <location>
        <begin position="101"/>
        <end position="206"/>
    </location>
</feature>
<dbReference type="SUPFAM" id="SSF53335">
    <property type="entry name" value="S-adenosyl-L-methionine-dependent methyltransferases"/>
    <property type="match status" value="1"/>
</dbReference>
<keyword evidence="5" id="KW-1185">Reference proteome</keyword>
<dbReference type="STRING" id="1245528.M3K6L1"/>
<dbReference type="Gene3D" id="3.40.50.150">
    <property type="entry name" value="Vaccinia Virus protein VP39"/>
    <property type="match status" value="1"/>
</dbReference>
<sequence>MASKDHKKAVAANLAVFNSEFAIKYDGKESQQTLALLFVKHLLEYNFTNPTSRKSPSETSTPIGDASKPHSGFTVDSSLPDPKTYLEKHPSSIFKPGMKLLDFACGTGIVSELFVPYIQGGELIGMDISKLFLERFNQRAEKITAENDLVMKSYEYDVLDEDKQDELKQFEGEFDAIVCTIAYHHIANYEQVTKKLASFLKSGGYLFIVDFYNEDVEEVSVGGGVSEAVLHMGGLKIDKLNHTLGDYAGLVNVSSAREFMVSIWQPESFISTHSRQVVIDKLKNGELPKRTAPDGDVEYLIDTSLIYAVGQKK</sequence>
<proteinExistence type="predicted"/>
<dbReference type="Pfam" id="PF08242">
    <property type="entry name" value="Methyltransf_12"/>
    <property type="match status" value="1"/>
</dbReference>
<organism evidence="4 5">
    <name type="scientific">Candida maltosa (strain Xu316)</name>
    <name type="common">Yeast</name>
    <dbReference type="NCBI Taxonomy" id="1245528"/>
    <lineage>
        <taxon>Eukaryota</taxon>
        <taxon>Fungi</taxon>
        <taxon>Dikarya</taxon>
        <taxon>Ascomycota</taxon>
        <taxon>Saccharomycotina</taxon>
        <taxon>Pichiomycetes</taxon>
        <taxon>Debaryomycetaceae</taxon>
        <taxon>Candida/Lodderomyces clade</taxon>
        <taxon>Candida</taxon>
    </lineage>
</organism>
<gene>
    <name evidence="4" type="ORF">G210_4106</name>
</gene>
<evidence type="ECO:0000313" key="5">
    <source>
        <dbReference type="Proteomes" id="UP000011777"/>
    </source>
</evidence>
<evidence type="ECO:0000259" key="3">
    <source>
        <dbReference type="Pfam" id="PF08242"/>
    </source>
</evidence>
<feature type="region of interest" description="Disordered" evidence="2">
    <location>
        <begin position="50"/>
        <end position="74"/>
    </location>
</feature>
<keyword evidence="1" id="KW-0808">Transferase</keyword>
<evidence type="ECO:0000256" key="2">
    <source>
        <dbReference type="SAM" id="MobiDB-lite"/>
    </source>
</evidence>
<feature type="compositionally biased region" description="Polar residues" evidence="2">
    <location>
        <begin position="50"/>
        <end position="62"/>
    </location>
</feature>